<dbReference type="InterPro" id="IPR001506">
    <property type="entry name" value="Peptidase_M12A"/>
</dbReference>
<keyword evidence="4 10" id="KW-0378">Hydrolase</keyword>
<dbReference type="InterPro" id="IPR024079">
    <property type="entry name" value="MetalloPept_cat_dom_sf"/>
</dbReference>
<dbReference type="InterPro" id="IPR000998">
    <property type="entry name" value="MAM_dom"/>
</dbReference>
<evidence type="ECO:0000256" key="2">
    <source>
        <dbReference type="ARBA" id="ARBA00022723"/>
    </source>
</evidence>
<feature type="binding site" evidence="10">
    <location>
        <position position="153"/>
    </location>
    <ligand>
        <name>Zn(2+)</name>
        <dbReference type="ChEBI" id="CHEBI:29105"/>
        <note>catalytic</note>
    </ligand>
</feature>
<dbReference type="Gene3D" id="2.60.120.200">
    <property type="match status" value="1"/>
</dbReference>
<comment type="caution">
    <text evidence="10">Lacks conserved residue(s) required for the propagation of feature annotation.</text>
</comment>
<reference evidence="14 15" key="1">
    <citation type="submission" date="2024-02" db="EMBL/GenBank/DDBJ databases">
        <title>Chromosome-scale genome assembly of the rough periwinkle Littorina saxatilis.</title>
        <authorList>
            <person name="De Jode A."/>
            <person name="Faria R."/>
            <person name="Formenti G."/>
            <person name="Sims Y."/>
            <person name="Smith T.P."/>
            <person name="Tracey A."/>
            <person name="Wood J.M.D."/>
            <person name="Zagrodzka Z.B."/>
            <person name="Johannesson K."/>
            <person name="Butlin R.K."/>
            <person name="Leder E.H."/>
        </authorList>
    </citation>
    <scope>NUCLEOTIDE SEQUENCE [LARGE SCALE GENOMIC DNA]</scope>
    <source>
        <strain evidence="14">Snail1</strain>
        <tissue evidence="14">Muscle</tissue>
    </source>
</reference>
<dbReference type="GO" id="GO:0008270">
    <property type="term" value="F:zinc ion binding"/>
    <property type="evidence" value="ECO:0007669"/>
    <property type="project" value="UniProtKB-UniRule"/>
</dbReference>
<accession>A0AAN9BYA4</accession>
<dbReference type="PROSITE" id="PS50060">
    <property type="entry name" value="MAM_2"/>
    <property type="match status" value="1"/>
</dbReference>
<dbReference type="GO" id="GO:0004222">
    <property type="term" value="F:metalloendopeptidase activity"/>
    <property type="evidence" value="ECO:0007669"/>
    <property type="project" value="UniProtKB-UniRule"/>
</dbReference>
<dbReference type="InterPro" id="IPR013320">
    <property type="entry name" value="ConA-like_dom_sf"/>
</dbReference>
<dbReference type="PROSITE" id="PS51864">
    <property type="entry name" value="ASTACIN"/>
    <property type="match status" value="1"/>
</dbReference>
<gene>
    <name evidence="14" type="ORF">V1264_013000</name>
</gene>
<evidence type="ECO:0000256" key="5">
    <source>
        <dbReference type="ARBA" id="ARBA00022833"/>
    </source>
</evidence>
<dbReference type="PANTHER" id="PTHR10127:SF780">
    <property type="entry name" value="METALLOENDOPEPTIDASE"/>
    <property type="match status" value="1"/>
</dbReference>
<evidence type="ECO:0000256" key="8">
    <source>
        <dbReference type="ARBA" id="ARBA00023157"/>
    </source>
</evidence>
<dbReference type="FunFam" id="3.40.390.10:FF:000015">
    <property type="entry name" value="Meprin A subunit"/>
    <property type="match status" value="1"/>
</dbReference>
<evidence type="ECO:0000256" key="1">
    <source>
        <dbReference type="ARBA" id="ARBA00022670"/>
    </source>
</evidence>
<evidence type="ECO:0000256" key="3">
    <source>
        <dbReference type="ARBA" id="ARBA00022729"/>
    </source>
</evidence>
<keyword evidence="6 10" id="KW-0482">Metalloprotease</keyword>
<keyword evidence="5 10" id="KW-0862">Zinc</keyword>
<keyword evidence="9" id="KW-0325">Glycoprotein</keyword>
<dbReference type="Proteomes" id="UP001374579">
    <property type="component" value="Unassembled WGS sequence"/>
</dbReference>
<dbReference type="GO" id="GO:0016020">
    <property type="term" value="C:membrane"/>
    <property type="evidence" value="ECO:0007669"/>
    <property type="project" value="InterPro"/>
</dbReference>
<dbReference type="SMART" id="SM00235">
    <property type="entry name" value="ZnMc"/>
    <property type="match status" value="1"/>
</dbReference>
<dbReference type="EC" id="3.4.24.-" evidence="11"/>
<comment type="caution">
    <text evidence="14">The sequence shown here is derived from an EMBL/GenBank/DDBJ whole genome shotgun (WGS) entry which is preliminary data.</text>
</comment>
<dbReference type="PRINTS" id="PR00480">
    <property type="entry name" value="ASTACIN"/>
</dbReference>
<organism evidence="14 15">
    <name type="scientific">Littorina saxatilis</name>
    <dbReference type="NCBI Taxonomy" id="31220"/>
    <lineage>
        <taxon>Eukaryota</taxon>
        <taxon>Metazoa</taxon>
        <taxon>Spiralia</taxon>
        <taxon>Lophotrochozoa</taxon>
        <taxon>Mollusca</taxon>
        <taxon>Gastropoda</taxon>
        <taxon>Caenogastropoda</taxon>
        <taxon>Littorinimorpha</taxon>
        <taxon>Littorinoidea</taxon>
        <taxon>Littorinidae</taxon>
        <taxon>Littorina</taxon>
    </lineage>
</organism>
<dbReference type="Pfam" id="PF00629">
    <property type="entry name" value="MAM"/>
    <property type="match status" value="1"/>
</dbReference>
<keyword evidence="15" id="KW-1185">Reference proteome</keyword>
<feature type="binding site" evidence="10">
    <location>
        <position position="149"/>
    </location>
    <ligand>
        <name>Zn(2+)</name>
        <dbReference type="ChEBI" id="CHEBI:29105"/>
        <note>catalytic</note>
    </ligand>
</feature>
<keyword evidence="2 10" id="KW-0479">Metal-binding</keyword>
<evidence type="ECO:0000313" key="15">
    <source>
        <dbReference type="Proteomes" id="UP001374579"/>
    </source>
</evidence>
<evidence type="ECO:0000256" key="11">
    <source>
        <dbReference type="RuleBase" id="RU361183"/>
    </source>
</evidence>
<evidence type="ECO:0000313" key="14">
    <source>
        <dbReference type="EMBL" id="KAK7113774.1"/>
    </source>
</evidence>
<proteinExistence type="predicted"/>
<feature type="active site" evidence="10">
    <location>
        <position position="150"/>
    </location>
</feature>
<evidence type="ECO:0000256" key="6">
    <source>
        <dbReference type="ARBA" id="ARBA00023049"/>
    </source>
</evidence>
<feature type="domain" description="Peptidase M12A" evidence="13">
    <location>
        <begin position="53"/>
        <end position="255"/>
    </location>
</feature>
<evidence type="ECO:0000256" key="7">
    <source>
        <dbReference type="ARBA" id="ARBA00023145"/>
    </source>
</evidence>
<evidence type="ECO:0000256" key="10">
    <source>
        <dbReference type="PROSITE-ProRule" id="PRU01211"/>
    </source>
</evidence>
<dbReference type="InterPro" id="IPR006026">
    <property type="entry name" value="Peptidase_Metallo"/>
</dbReference>
<feature type="signal peptide" evidence="11">
    <location>
        <begin position="1"/>
        <end position="16"/>
    </location>
</feature>
<evidence type="ECO:0000259" key="12">
    <source>
        <dbReference type="PROSITE" id="PS50060"/>
    </source>
</evidence>
<dbReference type="EMBL" id="JBAMIC010000002">
    <property type="protein sequence ID" value="KAK7113774.1"/>
    <property type="molecule type" value="Genomic_DNA"/>
</dbReference>
<feature type="domain" description="MAM" evidence="12">
    <location>
        <begin position="271"/>
        <end position="425"/>
    </location>
</feature>
<name>A0AAN9BYA4_9CAEN</name>
<keyword evidence="8" id="KW-1015">Disulfide bond</keyword>
<keyword evidence="7" id="KW-0865">Zymogen</keyword>
<dbReference type="SMART" id="SM00137">
    <property type="entry name" value="MAM"/>
    <property type="match status" value="1"/>
</dbReference>
<sequence>MKLCLLLVFIIGLVAGRPEPEPQISVEEIETVDDPEVTEGYFEGDIELPKFRNAIRNLNERWPNGIVYYRISSAFPSSTHATIVEAMREIESNTKHGSTYCVRYVERTTQSDYIYIQKNTGCHSKIGRHGGAQELSLGTGCEGKGTIMHELNHALGFWHEQNRYDRDSYVTIHTDNIASQHQHDFTKHTSNDMNLLGTPYDFGSVMHYGAYTFAVDKSHPSISPKTGYANGVTMGQRLAMSTQDVARIQKLYGCPVDTSHVTHPSSSQSVVKCNFDSSLCGMTSDSQSNFQWTRKSGSTSTPHTGPIADHTNSAGYYIYAEASGHHNQHARLLSQTVAGGHYCIDYWLYQYGSQEGSFQVLAAGSRIREQAVKTVSGSQSNAWKHYRINLNVPADFHLILQATVSSGDLGDIAIDDFNLYHGRCL</sequence>
<dbReference type="Gene3D" id="3.40.390.10">
    <property type="entry name" value="Collagenase (Catalytic Domain)"/>
    <property type="match status" value="1"/>
</dbReference>
<feature type="binding site" evidence="10">
    <location>
        <position position="159"/>
    </location>
    <ligand>
        <name>Zn(2+)</name>
        <dbReference type="ChEBI" id="CHEBI:29105"/>
        <note>catalytic</note>
    </ligand>
</feature>
<dbReference type="CDD" id="cd04280">
    <property type="entry name" value="ZnMc_astacin_like"/>
    <property type="match status" value="1"/>
</dbReference>
<dbReference type="GO" id="GO:0006508">
    <property type="term" value="P:proteolysis"/>
    <property type="evidence" value="ECO:0007669"/>
    <property type="project" value="UniProtKB-KW"/>
</dbReference>
<evidence type="ECO:0000259" key="13">
    <source>
        <dbReference type="PROSITE" id="PS51864"/>
    </source>
</evidence>
<evidence type="ECO:0000256" key="4">
    <source>
        <dbReference type="ARBA" id="ARBA00022801"/>
    </source>
</evidence>
<dbReference type="SUPFAM" id="SSF49899">
    <property type="entry name" value="Concanavalin A-like lectins/glucanases"/>
    <property type="match status" value="1"/>
</dbReference>
<evidence type="ECO:0000256" key="9">
    <source>
        <dbReference type="ARBA" id="ARBA00023180"/>
    </source>
</evidence>
<dbReference type="SUPFAM" id="SSF55486">
    <property type="entry name" value="Metalloproteases ('zincins'), catalytic domain"/>
    <property type="match status" value="1"/>
</dbReference>
<keyword evidence="3 11" id="KW-0732">Signal</keyword>
<comment type="cofactor">
    <cofactor evidence="10 11">
        <name>Zn(2+)</name>
        <dbReference type="ChEBI" id="CHEBI:29105"/>
    </cofactor>
    <text evidence="10 11">Binds 1 zinc ion per subunit.</text>
</comment>
<keyword evidence="1 10" id="KW-0645">Protease</keyword>
<dbReference type="AlphaFoldDB" id="A0AAN9BYA4"/>
<dbReference type="InterPro" id="IPR034035">
    <property type="entry name" value="Astacin-like_dom"/>
</dbReference>
<protein>
    <recommendedName>
        <fullName evidence="11">Metalloendopeptidase</fullName>
        <ecNumber evidence="11">3.4.24.-</ecNumber>
    </recommendedName>
</protein>
<dbReference type="Pfam" id="PF01400">
    <property type="entry name" value="Astacin"/>
    <property type="match status" value="1"/>
</dbReference>
<dbReference type="PANTHER" id="PTHR10127">
    <property type="entry name" value="DISCOIDIN, CUB, EGF, LAMININ , AND ZINC METALLOPROTEASE DOMAIN CONTAINING"/>
    <property type="match status" value="1"/>
</dbReference>
<dbReference type="CDD" id="cd06263">
    <property type="entry name" value="MAM"/>
    <property type="match status" value="1"/>
</dbReference>
<feature type="chain" id="PRO_5042672347" description="Metalloendopeptidase" evidence="11">
    <location>
        <begin position="17"/>
        <end position="425"/>
    </location>
</feature>